<comment type="caution">
    <text evidence="1">The sequence shown here is derived from an EMBL/GenBank/DDBJ whole genome shotgun (WGS) entry which is preliminary data.</text>
</comment>
<name>A0A0V0ZPY6_9BILA</name>
<keyword evidence="2" id="KW-1185">Reference proteome</keyword>
<accession>A0A0V0ZPY6</accession>
<dbReference type="EMBL" id="JYDQ01000114">
    <property type="protein sequence ID" value="KRY14530.1"/>
    <property type="molecule type" value="Genomic_DNA"/>
</dbReference>
<proteinExistence type="predicted"/>
<dbReference type="Proteomes" id="UP000054783">
    <property type="component" value="Unassembled WGS sequence"/>
</dbReference>
<sequence length="409" mass="44881">MLYLIFLSSKAQRILKQEGFNGTIVLDTLQSSAVISDVIFNMKTISQSSKATPVDMFQVTPSGMPQAVPQATPQGMLGATPPAILFSNFDFSNNLPQATPPASPQAIFKKIIALRPRPKAISKNYLPLGHAYGNFKKLFALRPRPKAISKNYLPLGHAYGNFKKTICLVDIGDKQALSKPFLENFNEQPASISDVLQLHTEKKCFNSADCCWRSTLHNTYLKAQRILKQEGFNGTIVLDTLQSSAVISDVIFNMKTISQSSKATPVDMFQVTPSGMPQAVPQATPQGMLGATPPAILFSNFDFSNNLPQATPPASPQAIFKKIIALRPRPKAISKNYLPLGHAYGNFKKLFALRPRPKAISKNYLPLGHAYGNFKKTICLVGMPQAIFQKNMPFSYTGGYASGSFEICR</sequence>
<dbReference type="AlphaFoldDB" id="A0A0V0ZPY6"/>
<gene>
    <name evidence="1" type="ORF">T12_13907</name>
</gene>
<protein>
    <submittedName>
        <fullName evidence="1">Uncharacterized protein</fullName>
    </submittedName>
</protein>
<evidence type="ECO:0000313" key="1">
    <source>
        <dbReference type="EMBL" id="KRY14530.1"/>
    </source>
</evidence>
<reference evidence="1 2" key="1">
    <citation type="submission" date="2015-01" db="EMBL/GenBank/DDBJ databases">
        <title>Evolution of Trichinella species and genotypes.</title>
        <authorList>
            <person name="Korhonen P.K."/>
            <person name="Edoardo P."/>
            <person name="Giuseppe L.R."/>
            <person name="Gasser R.B."/>
        </authorList>
    </citation>
    <scope>NUCLEOTIDE SEQUENCE [LARGE SCALE GENOMIC DNA]</scope>
    <source>
        <strain evidence="1">ISS2496</strain>
    </source>
</reference>
<evidence type="ECO:0000313" key="2">
    <source>
        <dbReference type="Proteomes" id="UP000054783"/>
    </source>
</evidence>
<organism evidence="1 2">
    <name type="scientific">Trichinella patagoniensis</name>
    <dbReference type="NCBI Taxonomy" id="990121"/>
    <lineage>
        <taxon>Eukaryota</taxon>
        <taxon>Metazoa</taxon>
        <taxon>Ecdysozoa</taxon>
        <taxon>Nematoda</taxon>
        <taxon>Enoplea</taxon>
        <taxon>Dorylaimia</taxon>
        <taxon>Trichinellida</taxon>
        <taxon>Trichinellidae</taxon>
        <taxon>Trichinella</taxon>
    </lineage>
</organism>